<dbReference type="OrthoDB" id="271628at2759"/>
<keyword evidence="2" id="KW-1185">Reference proteome</keyword>
<gene>
    <name evidence="1" type="ORF">FF38_03733</name>
</gene>
<name>A0A0L0BTZ1_LUCCU</name>
<comment type="caution">
    <text evidence="1">The sequence shown here is derived from an EMBL/GenBank/DDBJ whole genome shotgun (WGS) entry which is preliminary data.</text>
</comment>
<accession>A0A0L0BTZ1</accession>
<dbReference type="AlphaFoldDB" id="A0A0L0BTZ1"/>
<reference evidence="1 2" key="1">
    <citation type="journal article" date="2015" name="Nat. Commun.">
        <title>Lucilia cuprina genome unlocks parasitic fly biology to underpin future interventions.</title>
        <authorList>
            <person name="Anstead C.A."/>
            <person name="Korhonen P.K."/>
            <person name="Young N.D."/>
            <person name="Hall R.S."/>
            <person name="Jex A.R."/>
            <person name="Murali S.C."/>
            <person name="Hughes D.S."/>
            <person name="Lee S.F."/>
            <person name="Perry T."/>
            <person name="Stroehlein A.J."/>
            <person name="Ansell B.R."/>
            <person name="Breugelmans B."/>
            <person name="Hofmann A."/>
            <person name="Qu J."/>
            <person name="Dugan S."/>
            <person name="Lee S.L."/>
            <person name="Chao H."/>
            <person name="Dinh H."/>
            <person name="Han Y."/>
            <person name="Doddapaneni H.V."/>
            <person name="Worley K.C."/>
            <person name="Muzny D.M."/>
            <person name="Ioannidis P."/>
            <person name="Waterhouse R.M."/>
            <person name="Zdobnov E.M."/>
            <person name="James P.J."/>
            <person name="Bagnall N.H."/>
            <person name="Kotze A.C."/>
            <person name="Gibbs R.A."/>
            <person name="Richards S."/>
            <person name="Batterham P."/>
            <person name="Gasser R.B."/>
        </authorList>
    </citation>
    <scope>NUCLEOTIDE SEQUENCE [LARGE SCALE GENOMIC DNA]</scope>
    <source>
        <strain evidence="1 2">LS</strain>
        <tissue evidence="1">Full body</tissue>
    </source>
</reference>
<dbReference type="EMBL" id="JRES01001346">
    <property type="protein sequence ID" value="KNC23517.1"/>
    <property type="molecule type" value="Genomic_DNA"/>
</dbReference>
<proteinExistence type="predicted"/>
<sequence length="78" mass="9532">MRIVKIWKGLYCRWNPSMRPQNKIYNRTRELLAVQEQLVKQVSEKRMKANMRQTIQASTRIDDSSERLNYMLTFVRRK</sequence>
<protein>
    <submittedName>
        <fullName evidence="1">Uncharacterized protein</fullName>
    </submittedName>
</protein>
<dbReference type="STRING" id="7375.A0A0L0BTZ1"/>
<evidence type="ECO:0000313" key="2">
    <source>
        <dbReference type="Proteomes" id="UP000037069"/>
    </source>
</evidence>
<dbReference type="Proteomes" id="UP000037069">
    <property type="component" value="Unassembled WGS sequence"/>
</dbReference>
<organism evidence="1 2">
    <name type="scientific">Lucilia cuprina</name>
    <name type="common">Green bottle fly</name>
    <name type="synonym">Australian sheep blowfly</name>
    <dbReference type="NCBI Taxonomy" id="7375"/>
    <lineage>
        <taxon>Eukaryota</taxon>
        <taxon>Metazoa</taxon>
        <taxon>Ecdysozoa</taxon>
        <taxon>Arthropoda</taxon>
        <taxon>Hexapoda</taxon>
        <taxon>Insecta</taxon>
        <taxon>Pterygota</taxon>
        <taxon>Neoptera</taxon>
        <taxon>Endopterygota</taxon>
        <taxon>Diptera</taxon>
        <taxon>Brachycera</taxon>
        <taxon>Muscomorpha</taxon>
        <taxon>Oestroidea</taxon>
        <taxon>Calliphoridae</taxon>
        <taxon>Luciliinae</taxon>
        <taxon>Lucilia</taxon>
    </lineage>
</organism>
<evidence type="ECO:0000313" key="1">
    <source>
        <dbReference type="EMBL" id="KNC23517.1"/>
    </source>
</evidence>